<sequence length="89" mass="10009">MKWLIALAVIWLVWRYMPRPAKRSLAPRLPRDEADALAILDLPPGADAEAIRQAHRRLVGQVHPDRGGSADLTRRVNAARDLLLARRDA</sequence>
<dbReference type="InterPro" id="IPR001623">
    <property type="entry name" value="DnaJ_domain"/>
</dbReference>
<feature type="domain" description="J" evidence="1">
    <location>
        <begin position="35"/>
        <end position="88"/>
    </location>
</feature>
<comment type="caution">
    <text evidence="2">The sequence shown here is derived from an EMBL/GenBank/DDBJ whole genome shotgun (WGS) entry which is preliminary data.</text>
</comment>
<dbReference type="SUPFAM" id="SSF46565">
    <property type="entry name" value="Chaperone J-domain"/>
    <property type="match status" value="1"/>
</dbReference>
<dbReference type="PROSITE" id="PS50076">
    <property type="entry name" value="DNAJ_2"/>
    <property type="match status" value="1"/>
</dbReference>
<gene>
    <name evidence="2" type="ORF">NS319_00575</name>
</gene>
<proteinExistence type="predicted"/>
<protein>
    <submittedName>
        <fullName evidence="2">Molecular chaperone DnaJ</fullName>
    </submittedName>
</protein>
<organism evidence="2 3">
    <name type="scientific">Sphingomonas sanguinis</name>
    <dbReference type="NCBI Taxonomy" id="33051"/>
    <lineage>
        <taxon>Bacteria</taxon>
        <taxon>Pseudomonadati</taxon>
        <taxon>Pseudomonadota</taxon>
        <taxon>Alphaproteobacteria</taxon>
        <taxon>Sphingomonadales</taxon>
        <taxon>Sphingomonadaceae</taxon>
        <taxon>Sphingomonas</taxon>
    </lineage>
</organism>
<dbReference type="RefSeq" id="WP_058731933.1">
    <property type="nucleotide sequence ID" value="NZ_LDTD01000005.1"/>
</dbReference>
<reference evidence="2 3" key="1">
    <citation type="journal article" date="2016" name="Front. Microbiol.">
        <title>Genomic Resource of Rice Seed Associated Bacteria.</title>
        <authorList>
            <person name="Midha S."/>
            <person name="Bansal K."/>
            <person name="Sharma S."/>
            <person name="Kumar N."/>
            <person name="Patil P.P."/>
            <person name="Chaudhry V."/>
            <person name="Patil P.B."/>
        </authorList>
    </citation>
    <scope>NUCLEOTIDE SEQUENCE [LARGE SCALE GENOMIC DNA]</scope>
    <source>
        <strain evidence="2 3">NS319</strain>
    </source>
</reference>
<dbReference type="STRING" id="33051.SB4_14770"/>
<dbReference type="Gene3D" id="1.10.287.110">
    <property type="entry name" value="DnaJ domain"/>
    <property type="match status" value="1"/>
</dbReference>
<dbReference type="SMART" id="SM00271">
    <property type="entry name" value="DnaJ"/>
    <property type="match status" value="1"/>
</dbReference>
<dbReference type="Proteomes" id="UP000072867">
    <property type="component" value="Unassembled WGS sequence"/>
</dbReference>
<dbReference type="PATRIC" id="fig|33051.3.peg.2573"/>
<accession>A0A147I920</accession>
<evidence type="ECO:0000313" key="3">
    <source>
        <dbReference type="Proteomes" id="UP000072867"/>
    </source>
</evidence>
<evidence type="ECO:0000259" key="1">
    <source>
        <dbReference type="PROSITE" id="PS50076"/>
    </source>
</evidence>
<name>A0A147I920_9SPHN</name>
<evidence type="ECO:0000313" key="2">
    <source>
        <dbReference type="EMBL" id="KTT75855.1"/>
    </source>
</evidence>
<dbReference type="AlphaFoldDB" id="A0A147I920"/>
<dbReference type="InterPro" id="IPR036869">
    <property type="entry name" value="J_dom_sf"/>
</dbReference>
<dbReference type="EMBL" id="LDTD01000005">
    <property type="protein sequence ID" value="KTT75855.1"/>
    <property type="molecule type" value="Genomic_DNA"/>
</dbReference>
<dbReference type="CDD" id="cd06257">
    <property type="entry name" value="DnaJ"/>
    <property type="match status" value="1"/>
</dbReference>